<comment type="caution">
    <text evidence="1">The sequence shown here is derived from an EMBL/GenBank/DDBJ whole genome shotgun (WGS) entry which is preliminary data.</text>
</comment>
<dbReference type="RefSeq" id="WP_126293977.1">
    <property type="nucleotide sequence ID" value="NZ_CP155468.1"/>
</dbReference>
<gene>
    <name evidence="1" type="ORF">EKG35_08280</name>
</gene>
<dbReference type="EMBL" id="RXNR01000018">
    <property type="protein sequence ID" value="RTQ93560.1"/>
    <property type="molecule type" value="Genomic_DNA"/>
</dbReference>
<name>A0A431UTK5_9BACI</name>
<proteinExistence type="predicted"/>
<dbReference type="AlphaFoldDB" id="A0A431UTK5"/>
<dbReference type="Proteomes" id="UP000276349">
    <property type="component" value="Unassembled WGS sequence"/>
</dbReference>
<dbReference type="OrthoDB" id="2353585at2"/>
<sequence length="109" mass="12540">MSESKLFKSIVIGALTGAIISMFDRKTREHTIEMSKKVKDTVIYYAKNKDELQHIIEEKLDEVQELYDNASDNINTIVHKIEEVKELPNTIQNIVSDTKNAFTNNVIEK</sequence>
<protein>
    <submittedName>
        <fullName evidence="1">YtxH domain-containing protein</fullName>
    </submittedName>
</protein>
<organism evidence="1 2">
    <name type="scientific">Lysinibacillus telephonicus</name>
    <dbReference type="NCBI Taxonomy" id="1714840"/>
    <lineage>
        <taxon>Bacteria</taxon>
        <taxon>Bacillati</taxon>
        <taxon>Bacillota</taxon>
        <taxon>Bacilli</taxon>
        <taxon>Bacillales</taxon>
        <taxon>Bacillaceae</taxon>
        <taxon>Lysinibacillus</taxon>
    </lineage>
</organism>
<evidence type="ECO:0000313" key="1">
    <source>
        <dbReference type="EMBL" id="RTQ93560.1"/>
    </source>
</evidence>
<keyword evidence="2" id="KW-1185">Reference proteome</keyword>
<evidence type="ECO:0000313" key="2">
    <source>
        <dbReference type="Proteomes" id="UP000276349"/>
    </source>
</evidence>
<reference evidence="1 2" key="1">
    <citation type="submission" date="2018-12" db="EMBL/GenBank/DDBJ databases">
        <authorList>
            <person name="Yu L."/>
        </authorList>
    </citation>
    <scope>NUCLEOTIDE SEQUENCE [LARGE SCALE GENOMIC DNA]</scope>
    <source>
        <strain evidence="1 2">S5H2222</strain>
    </source>
</reference>
<accession>A0A431UTK5</accession>